<dbReference type="InterPro" id="IPR014729">
    <property type="entry name" value="Rossmann-like_a/b/a_fold"/>
</dbReference>
<dbReference type="Pfam" id="PF01467">
    <property type="entry name" value="CTP_transf_like"/>
    <property type="match status" value="1"/>
</dbReference>
<dbReference type="InterPro" id="IPR004821">
    <property type="entry name" value="Cyt_trans-like"/>
</dbReference>
<evidence type="ECO:0000313" key="4">
    <source>
        <dbReference type="EMBL" id="PJE63457.1"/>
    </source>
</evidence>
<reference evidence="5" key="1">
    <citation type="submission" date="2017-09" db="EMBL/GenBank/DDBJ databases">
        <title>Depth-based differentiation of microbial function through sediment-hosted aquifers and enrichment of novel symbionts in the deep terrestrial subsurface.</title>
        <authorList>
            <person name="Probst A.J."/>
            <person name="Ladd B."/>
            <person name="Jarett J.K."/>
            <person name="Geller-Mcgrath D.E."/>
            <person name="Sieber C.M.K."/>
            <person name="Emerson J.B."/>
            <person name="Anantharaman K."/>
            <person name="Thomas B.C."/>
            <person name="Malmstrom R."/>
            <person name="Stieglmeier M."/>
            <person name="Klingl A."/>
            <person name="Woyke T."/>
            <person name="Ryan C.M."/>
            <person name="Banfield J.F."/>
        </authorList>
    </citation>
    <scope>NUCLEOTIDE SEQUENCE [LARGE SCALE GENOMIC DNA]</scope>
</reference>
<dbReference type="PANTHER" id="PTHR43793:SF1">
    <property type="entry name" value="FAD SYNTHASE"/>
    <property type="match status" value="1"/>
</dbReference>
<accession>A0A2M8KU50</accession>
<dbReference type="AlphaFoldDB" id="A0A2M8KU50"/>
<dbReference type="Gene3D" id="3.40.50.620">
    <property type="entry name" value="HUPs"/>
    <property type="match status" value="1"/>
</dbReference>
<keyword evidence="1 4" id="KW-0808">Transferase</keyword>
<organism evidence="4 5">
    <name type="scientific">Candidatus Roizmanbacteria bacterium CG10_big_fil_rev_8_21_14_0_10_45_7</name>
    <dbReference type="NCBI Taxonomy" id="1974854"/>
    <lineage>
        <taxon>Bacteria</taxon>
        <taxon>Candidatus Roizmaniibacteriota</taxon>
    </lineage>
</organism>
<evidence type="ECO:0000313" key="5">
    <source>
        <dbReference type="Proteomes" id="UP000231569"/>
    </source>
</evidence>
<feature type="domain" description="Cytidyltransferase-like" evidence="3">
    <location>
        <begin position="22"/>
        <end position="150"/>
    </location>
</feature>
<keyword evidence="2 4" id="KW-0548">Nucleotidyltransferase</keyword>
<dbReference type="InterPro" id="IPR050385">
    <property type="entry name" value="Archaeal_FAD_synthase"/>
</dbReference>
<proteinExistence type="predicted"/>
<comment type="caution">
    <text evidence="4">The sequence shown here is derived from an EMBL/GenBank/DDBJ whole genome shotgun (WGS) entry which is preliminary data.</text>
</comment>
<evidence type="ECO:0000256" key="1">
    <source>
        <dbReference type="ARBA" id="ARBA00022679"/>
    </source>
</evidence>
<dbReference type="EMBL" id="PFEE01000066">
    <property type="protein sequence ID" value="PJE63457.1"/>
    <property type="molecule type" value="Genomic_DNA"/>
</dbReference>
<dbReference type="SUPFAM" id="SSF52374">
    <property type="entry name" value="Nucleotidylyl transferase"/>
    <property type="match status" value="1"/>
</dbReference>
<evidence type="ECO:0000256" key="2">
    <source>
        <dbReference type="ARBA" id="ARBA00022695"/>
    </source>
</evidence>
<dbReference type="PANTHER" id="PTHR43793">
    <property type="entry name" value="FAD SYNTHASE"/>
    <property type="match status" value="1"/>
</dbReference>
<dbReference type="NCBIfam" id="TIGR00125">
    <property type="entry name" value="cyt_tran_rel"/>
    <property type="match status" value="1"/>
</dbReference>
<protein>
    <submittedName>
        <fullName evidence="4">Glycerol-3-phosphate cytidylyltransferase</fullName>
    </submittedName>
</protein>
<name>A0A2M8KU50_9BACT</name>
<gene>
    <name evidence="4" type="ORF">COU89_03195</name>
</gene>
<sequence>MSILASRITAVRSVVDSKKMVLVGGCFDVLHYGHIMFLQKAHAKGEVLVVALESDWFIKTKKKRNPIHTQDMRKKILMALRSVDAVINLPPMKQDHDYEELVWALKPHVIAVTSPDPHMAHKKKFAHAIGARVVSVIKRIPRYSSTAIISR</sequence>
<evidence type="ECO:0000259" key="3">
    <source>
        <dbReference type="Pfam" id="PF01467"/>
    </source>
</evidence>
<dbReference type="GO" id="GO:0016779">
    <property type="term" value="F:nucleotidyltransferase activity"/>
    <property type="evidence" value="ECO:0007669"/>
    <property type="project" value="UniProtKB-KW"/>
</dbReference>
<dbReference type="Proteomes" id="UP000231569">
    <property type="component" value="Unassembled WGS sequence"/>
</dbReference>